<protein>
    <submittedName>
        <fullName evidence="2">Uncharacterized protein</fullName>
    </submittedName>
</protein>
<evidence type="ECO:0000313" key="3">
    <source>
        <dbReference type="Proteomes" id="UP001154078"/>
    </source>
</evidence>
<evidence type="ECO:0000313" key="2">
    <source>
        <dbReference type="EMBL" id="CAH0553431.1"/>
    </source>
</evidence>
<keyword evidence="3" id="KW-1185">Reference proteome</keyword>
<gene>
    <name evidence="2" type="ORF">MELIAE_LOCUS5419</name>
</gene>
<name>A0A9P0AYR5_BRAAE</name>
<dbReference type="EMBL" id="OV121134">
    <property type="protein sequence ID" value="CAH0553431.1"/>
    <property type="molecule type" value="Genomic_DNA"/>
</dbReference>
<reference evidence="2" key="1">
    <citation type="submission" date="2021-12" db="EMBL/GenBank/DDBJ databases">
        <authorList>
            <person name="King R."/>
        </authorList>
    </citation>
    <scope>NUCLEOTIDE SEQUENCE</scope>
</reference>
<feature type="compositionally biased region" description="Basic and acidic residues" evidence="1">
    <location>
        <begin position="100"/>
        <end position="111"/>
    </location>
</feature>
<dbReference type="OrthoDB" id="410721at2759"/>
<feature type="region of interest" description="Disordered" evidence="1">
    <location>
        <begin position="100"/>
        <end position="135"/>
    </location>
</feature>
<organism evidence="2 3">
    <name type="scientific">Brassicogethes aeneus</name>
    <name type="common">Rape pollen beetle</name>
    <name type="synonym">Meligethes aeneus</name>
    <dbReference type="NCBI Taxonomy" id="1431903"/>
    <lineage>
        <taxon>Eukaryota</taxon>
        <taxon>Metazoa</taxon>
        <taxon>Ecdysozoa</taxon>
        <taxon>Arthropoda</taxon>
        <taxon>Hexapoda</taxon>
        <taxon>Insecta</taxon>
        <taxon>Pterygota</taxon>
        <taxon>Neoptera</taxon>
        <taxon>Endopterygota</taxon>
        <taxon>Coleoptera</taxon>
        <taxon>Polyphaga</taxon>
        <taxon>Cucujiformia</taxon>
        <taxon>Nitidulidae</taxon>
        <taxon>Meligethinae</taxon>
        <taxon>Brassicogethes</taxon>
    </lineage>
</organism>
<sequence length="154" mass="18119">MLVSEPFSTPPAAATEAAMEQEGERIHRAESYRRIIEAAENGDADGICFFNRFKPTKRYGNIERVPWTRSIKIFEFFNVRRAERRIYETYPEDKHLLKLVNKDETASKTPDEESSTVNTDKPVSPRREEDKRLDRRFWKQLSRRRSSQKGNIPV</sequence>
<accession>A0A9P0AYR5</accession>
<dbReference type="AlphaFoldDB" id="A0A9P0AYR5"/>
<feature type="compositionally biased region" description="Basic and acidic residues" evidence="1">
    <location>
        <begin position="123"/>
        <end position="135"/>
    </location>
</feature>
<evidence type="ECO:0000256" key="1">
    <source>
        <dbReference type="SAM" id="MobiDB-lite"/>
    </source>
</evidence>
<dbReference type="Proteomes" id="UP001154078">
    <property type="component" value="Chromosome 3"/>
</dbReference>
<proteinExistence type="predicted"/>